<evidence type="ECO:0000256" key="4">
    <source>
        <dbReference type="ARBA" id="ARBA00022980"/>
    </source>
</evidence>
<name>A0A5B9PBN4_9BACT</name>
<gene>
    <name evidence="11" type="primary">rpsA_2</name>
    <name evidence="11" type="ORF">MFFC18_17570</name>
</gene>
<evidence type="ECO:0000256" key="5">
    <source>
        <dbReference type="ARBA" id="ARBA00023274"/>
    </source>
</evidence>
<dbReference type="CDD" id="cd04465">
    <property type="entry name" value="S1_RPS1_repeat_ec2_hs2"/>
    <property type="match status" value="1"/>
</dbReference>
<proteinExistence type="inferred from homology"/>
<keyword evidence="2" id="KW-0677">Repeat</keyword>
<organism evidence="11 12">
    <name type="scientific">Mariniblastus fucicola</name>
    <dbReference type="NCBI Taxonomy" id="980251"/>
    <lineage>
        <taxon>Bacteria</taxon>
        <taxon>Pseudomonadati</taxon>
        <taxon>Planctomycetota</taxon>
        <taxon>Planctomycetia</taxon>
        <taxon>Pirellulales</taxon>
        <taxon>Pirellulaceae</taxon>
        <taxon>Mariniblastus</taxon>
    </lineage>
</organism>
<keyword evidence="12" id="KW-1185">Reference proteome</keyword>
<dbReference type="Proteomes" id="UP000322214">
    <property type="component" value="Chromosome"/>
</dbReference>
<dbReference type="PROSITE" id="PS50126">
    <property type="entry name" value="S1"/>
    <property type="match status" value="6"/>
</dbReference>
<feature type="domain" description="S1 motif" evidence="10">
    <location>
        <begin position="307"/>
        <end position="377"/>
    </location>
</feature>
<evidence type="ECO:0000256" key="7">
    <source>
        <dbReference type="ARBA" id="ARBA00035293"/>
    </source>
</evidence>
<evidence type="ECO:0000256" key="6">
    <source>
        <dbReference type="ARBA" id="ARBA00025604"/>
    </source>
</evidence>
<feature type="domain" description="S1 motif" evidence="10">
    <location>
        <begin position="482"/>
        <end position="551"/>
    </location>
</feature>
<accession>A0A5B9PBN4</accession>
<keyword evidence="5" id="KW-0687">Ribonucleoprotein</keyword>
<dbReference type="Gene3D" id="2.40.50.140">
    <property type="entry name" value="Nucleic acid-binding proteins"/>
    <property type="match status" value="6"/>
</dbReference>
<dbReference type="GO" id="GO:0003735">
    <property type="term" value="F:structural constituent of ribosome"/>
    <property type="evidence" value="ECO:0007669"/>
    <property type="project" value="TreeGrafter"/>
</dbReference>
<dbReference type="FunFam" id="2.40.50.140:FF:000103">
    <property type="entry name" value="protein RRP5 homolog"/>
    <property type="match status" value="1"/>
</dbReference>
<dbReference type="Pfam" id="PF00575">
    <property type="entry name" value="S1"/>
    <property type="match status" value="6"/>
</dbReference>
<comment type="similarity">
    <text evidence="1">Belongs to the bacterial ribosomal protein bS1 family.</text>
</comment>
<feature type="domain" description="S1 motif" evidence="10">
    <location>
        <begin position="136"/>
        <end position="201"/>
    </location>
</feature>
<evidence type="ECO:0000256" key="3">
    <source>
        <dbReference type="ARBA" id="ARBA00022884"/>
    </source>
</evidence>
<dbReference type="GO" id="GO:0003729">
    <property type="term" value="F:mRNA binding"/>
    <property type="evidence" value="ECO:0007669"/>
    <property type="project" value="UniProtKB-ARBA"/>
</dbReference>
<dbReference type="OrthoDB" id="9804077at2"/>
<comment type="function">
    <text evidence="6">Binds mRNA; thus facilitating recognition of the initiation point. It is needed to translate mRNA with a short Shine-Dalgarno (SD) purine-rich sequence.</text>
</comment>
<evidence type="ECO:0000256" key="9">
    <source>
        <dbReference type="SAM" id="MobiDB-lite"/>
    </source>
</evidence>
<dbReference type="PRINTS" id="PR00681">
    <property type="entry name" value="RIBOSOMALS1"/>
</dbReference>
<keyword evidence="4 11" id="KW-0689">Ribosomal protein</keyword>
<dbReference type="KEGG" id="mff:MFFC18_17570"/>
<dbReference type="FunFam" id="2.40.50.140:FF:000051">
    <property type="entry name" value="RNA-binding transcriptional accessory protein"/>
    <property type="match status" value="1"/>
</dbReference>
<dbReference type="SMART" id="SM00316">
    <property type="entry name" value="S1"/>
    <property type="match status" value="6"/>
</dbReference>
<dbReference type="AlphaFoldDB" id="A0A5B9PBN4"/>
<evidence type="ECO:0000256" key="1">
    <source>
        <dbReference type="ARBA" id="ARBA00006767"/>
    </source>
</evidence>
<dbReference type="GO" id="GO:0022627">
    <property type="term" value="C:cytosolic small ribosomal subunit"/>
    <property type="evidence" value="ECO:0007669"/>
    <property type="project" value="TreeGrafter"/>
</dbReference>
<dbReference type="PANTHER" id="PTHR10724:SF7">
    <property type="entry name" value="SMALL RIBOSOMAL SUBUNIT PROTEIN BS1C"/>
    <property type="match status" value="1"/>
</dbReference>
<feature type="compositionally biased region" description="Polar residues" evidence="9">
    <location>
        <begin position="571"/>
        <end position="582"/>
    </location>
</feature>
<feature type="region of interest" description="Disordered" evidence="9">
    <location>
        <begin position="564"/>
        <end position="607"/>
    </location>
</feature>
<dbReference type="CDD" id="cd05688">
    <property type="entry name" value="S1_RPS1_repeat_ec3"/>
    <property type="match status" value="1"/>
</dbReference>
<evidence type="ECO:0000256" key="8">
    <source>
        <dbReference type="ARBA" id="ARBA00035517"/>
    </source>
</evidence>
<reference evidence="11 12" key="1">
    <citation type="submission" date="2019-08" db="EMBL/GenBank/DDBJ databases">
        <title>Deep-cultivation of Planctomycetes and their phenomic and genomic characterization uncovers novel biology.</title>
        <authorList>
            <person name="Wiegand S."/>
            <person name="Jogler M."/>
            <person name="Boedeker C."/>
            <person name="Pinto D."/>
            <person name="Vollmers J."/>
            <person name="Rivas-Marin E."/>
            <person name="Kohn T."/>
            <person name="Peeters S.H."/>
            <person name="Heuer A."/>
            <person name="Rast P."/>
            <person name="Oberbeckmann S."/>
            <person name="Bunk B."/>
            <person name="Jeske O."/>
            <person name="Meyerdierks A."/>
            <person name="Storesund J.E."/>
            <person name="Kallscheuer N."/>
            <person name="Luecker S."/>
            <person name="Lage O.M."/>
            <person name="Pohl T."/>
            <person name="Merkel B.J."/>
            <person name="Hornburger P."/>
            <person name="Mueller R.-W."/>
            <person name="Bruemmer F."/>
            <person name="Labrenz M."/>
            <person name="Spormann A.M."/>
            <person name="Op den Camp H."/>
            <person name="Overmann J."/>
            <person name="Amann R."/>
            <person name="Jetten M.S.M."/>
            <person name="Mascher T."/>
            <person name="Medema M.H."/>
            <person name="Devos D.P."/>
            <person name="Kaster A.-K."/>
            <person name="Ovreas L."/>
            <person name="Rohde M."/>
            <person name="Galperin M.Y."/>
            <person name="Jogler C."/>
        </authorList>
    </citation>
    <scope>NUCLEOTIDE SEQUENCE [LARGE SCALE GENOMIC DNA]</scope>
    <source>
        <strain evidence="11 12">FC18</strain>
    </source>
</reference>
<feature type="domain" description="S1 motif" evidence="10">
    <location>
        <begin position="48"/>
        <end position="118"/>
    </location>
</feature>
<dbReference type="InterPro" id="IPR035104">
    <property type="entry name" value="Ribosomal_protein_S1-like"/>
</dbReference>
<evidence type="ECO:0000256" key="2">
    <source>
        <dbReference type="ARBA" id="ARBA00022737"/>
    </source>
</evidence>
<feature type="domain" description="S1 motif" evidence="10">
    <location>
        <begin position="394"/>
        <end position="464"/>
    </location>
</feature>
<dbReference type="STRING" id="980251.GCA_001642875_03358"/>
<keyword evidence="3" id="KW-0694">RNA-binding</keyword>
<dbReference type="FunFam" id="2.40.50.140:FF:000011">
    <property type="entry name" value="30S ribosomal protein S1"/>
    <property type="match status" value="2"/>
</dbReference>
<dbReference type="SUPFAM" id="SSF50249">
    <property type="entry name" value="Nucleic acid-binding proteins"/>
    <property type="match status" value="6"/>
</dbReference>
<dbReference type="GO" id="GO:0006412">
    <property type="term" value="P:translation"/>
    <property type="evidence" value="ECO:0007669"/>
    <property type="project" value="TreeGrafter"/>
</dbReference>
<sequence>MVNQNLIHSLEDEDIERQLGSAFSEYEDIDLGDILFPPEAQSQNYSIDSMVKGTIVRIDNDHVIVDVGFKSEATIPSNEWTEEDPPEVGQVIDVLIEDLEDAQGRADDPSGLIAVSKKRADQRKIWDDVISKITEGDIVTGKCQRKIKGGLLVDIGVSVFLPASQVDIRRPGDIGDYIDRVVQCEVLKIDDVRKNIVVSRRSLIEKERTYAQQKLMADLEKGQVRKGVVKNIADFGAFVDLGGIDGLLHITDMSHTRISKPSEMVKMDQEIDVMILNVDREKVKIALGLKQLLPNPWDHVEEKYPVGSVQNGEVVNVLPYGAFVKLEPGIEGLVHISEMSWVKRVNHPNELVQTGDEIKVSVLKIDRQGEQMSLGMKQTQDNPWDKVEENYPIGREINGRVRNLTNYGAFIELEEGIDGLLHVSDMSWTRKISHPNEVLEKGQELSCKILAVDIERHRIALGLKQMNDDPWSTDIPDRYQPGQLIKGKITKITNFGVFVGLEDGLEGLLHISELSDDKVENPEELVKVGEEVEVKVLRVDTDERKIGLSKRRVGWSAEQEAAAMKEEGIVTGTSSSGGQNVPASELKGGLGDSGPLIKPAAPAEDSE</sequence>
<feature type="domain" description="S1 motif" evidence="10">
    <location>
        <begin position="222"/>
        <end position="290"/>
    </location>
</feature>
<dbReference type="InterPro" id="IPR050437">
    <property type="entry name" value="Ribos_protein_bS1-like"/>
</dbReference>
<protein>
    <recommendedName>
        <fullName evidence="7">Small ribosomal subunit protein bS1</fullName>
    </recommendedName>
    <alternativeName>
        <fullName evidence="8">30S ribosomal protein S1</fullName>
    </alternativeName>
</protein>
<dbReference type="InterPro" id="IPR012340">
    <property type="entry name" value="NA-bd_OB-fold"/>
</dbReference>
<dbReference type="InterPro" id="IPR003029">
    <property type="entry name" value="S1_domain"/>
</dbReference>
<evidence type="ECO:0000313" key="11">
    <source>
        <dbReference type="EMBL" id="QEG21896.1"/>
    </source>
</evidence>
<dbReference type="RefSeq" id="WP_075085564.1">
    <property type="nucleotide sequence ID" value="NZ_CP042912.1"/>
</dbReference>
<evidence type="ECO:0000313" key="12">
    <source>
        <dbReference type="Proteomes" id="UP000322214"/>
    </source>
</evidence>
<evidence type="ECO:0000259" key="10">
    <source>
        <dbReference type="PROSITE" id="PS50126"/>
    </source>
</evidence>
<dbReference type="PANTHER" id="PTHR10724">
    <property type="entry name" value="30S RIBOSOMAL PROTEIN S1"/>
    <property type="match status" value="1"/>
</dbReference>
<dbReference type="EMBL" id="CP042912">
    <property type="protein sequence ID" value="QEG21896.1"/>
    <property type="molecule type" value="Genomic_DNA"/>
</dbReference>